<dbReference type="KEGG" id="acm:AciX9_4419"/>
<keyword evidence="1" id="KW-0614">Plasmid</keyword>
<dbReference type="HOGENOM" id="CLU_2464710_0_0_0"/>
<keyword evidence="2" id="KW-1185">Reference proteome</keyword>
<proteinExistence type="predicted"/>
<sequence length="88" mass="10421">MRVRVFEESPLRAHRKYEFITSMWFDFADSTDKIDGVGPTQVSRQFSHEETRVKQVEIVRDMCTHPFSMSLVERQNCIGLLTKRRRAT</sequence>
<organism evidence="2">
    <name type="scientific">Granulicella tundricola (strain ATCC BAA-1859 / DSM 23138 / MP5ACTX9)</name>
    <dbReference type="NCBI Taxonomy" id="1198114"/>
    <lineage>
        <taxon>Bacteria</taxon>
        <taxon>Pseudomonadati</taxon>
        <taxon>Acidobacteriota</taxon>
        <taxon>Terriglobia</taxon>
        <taxon>Terriglobales</taxon>
        <taxon>Acidobacteriaceae</taxon>
        <taxon>Granulicella</taxon>
    </lineage>
</organism>
<evidence type="ECO:0000313" key="2">
    <source>
        <dbReference type="Proteomes" id="UP000000343"/>
    </source>
</evidence>
<dbReference type="AlphaFoldDB" id="E8X7D4"/>
<dbReference type="EMBL" id="CP002483">
    <property type="protein sequence ID" value="ADW71368.1"/>
    <property type="molecule type" value="Genomic_DNA"/>
</dbReference>
<geneLocation type="plasmid" evidence="1 2">
    <name>pACIX903</name>
</geneLocation>
<gene>
    <name evidence="1" type="ordered locus">AciX9_4419</name>
</gene>
<reference evidence="2" key="1">
    <citation type="submission" date="2011-01" db="EMBL/GenBank/DDBJ databases">
        <title>Complete sequence of plasmid3 of Acidobacterium sp. MP5ACTX9.</title>
        <authorList>
            <consortium name="US DOE Joint Genome Institute"/>
            <person name="Lucas S."/>
            <person name="Copeland A."/>
            <person name="Lapidus A."/>
            <person name="Cheng J.-F."/>
            <person name="Goodwin L."/>
            <person name="Pitluck S."/>
            <person name="Teshima H."/>
            <person name="Detter J.C."/>
            <person name="Han C."/>
            <person name="Tapia R."/>
            <person name="Land M."/>
            <person name="Hauser L."/>
            <person name="Kyrpides N."/>
            <person name="Ivanova N."/>
            <person name="Ovchinnikova G."/>
            <person name="Pagani I."/>
            <person name="Rawat S.R."/>
            <person name="Mannisto M."/>
            <person name="Haggblom M.M."/>
            <person name="Woyke T."/>
        </authorList>
    </citation>
    <scope>NUCLEOTIDE SEQUENCE [LARGE SCALE GENOMIC DNA]</scope>
    <source>
        <strain evidence="2">MP5ACTX9</strain>
        <plasmid evidence="2">Plasmid pACIX903</plasmid>
    </source>
</reference>
<evidence type="ECO:0000313" key="1">
    <source>
        <dbReference type="EMBL" id="ADW71368.1"/>
    </source>
</evidence>
<protein>
    <submittedName>
        <fullName evidence="1">Uncharacterized protein</fullName>
    </submittedName>
</protein>
<name>E8X7D4_GRATM</name>
<dbReference type="Proteomes" id="UP000000343">
    <property type="component" value="Plasmid pACIX903"/>
</dbReference>
<accession>E8X7D4</accession>